<name>A0A147BBP8_IXORI</name>
<keyword evidence="2" id="KW-0808">Transferase</keyword>
<evidence type="ECO:0000256" key="1">
    <source>
        <dbReference type="SAM" id="MobiDB-lite"/>
    </source>
</evidence>
<evidence type="ECO:0000313" key="2">
    <source>
        <dbReference type="EMBL" id="JAR88200.1"/>
    </source>
</evidence>
<keyword evidence="2" id="KW-0548">Nucleotidyltransferase</keyword>
<keyword evidence="2" id="KW-0695">RNA-directed DNA polymerase</keyword>
<proteinExistence type="predicted"/>
<organism evidence="2">
    <name type="scientific">Ixodes ricinus</name>
    <name type="common">Common tick</name>
    <name type="synonym">Acarus ricinus</name>
    <dbReference type="NCBI Taxonomy" id="34613"/>
    <lineage>
        <taxon>Eukaryota</taxon>
        <taxon>Metazoa</taxon>
        <taxon>Ecdysozoa</taxon>
        <taxon>Arthropoda</taxon>
        <taxon>Chelicerata</taxon>
        <taxon>Arachnida</taxon>
        <taxon>Acari</taxon>
        <taxon>Parasitiformes</taxon>
        <taxon>Ixodida</taxon>
        <taxon>Ixodoidea</taxon>
        <taxon>Ixodidae</taxon>
        <taxon>Ixodinae</taxon>
        <taxon>Ixodes</taxon>
    </lineage>
</organism>
<dbReference type="GO" id="GO:0003964">
    <property type="term" value="F:RNA-directed DNA polymerase activity"/>
    <property type="evidence" value="ECO:0007669"/>
    <property type="project" value="UniProtKB-KW"/>
</dbReference>
<reference evidence="2" key="1">
    <citation type="journal article" date="2018" name="PLoS Negl. Trop. Dis.">
        <title>Sialome diversity of ticks revealed by RNAseq of single tick salivary glands.</title>
        <authorList>
            <person name="Perner J."/>
            <person name="Kropackova S."/>
            <person name="Kopacek P."/>
            <person name="Ribeiro J.M."/>
        </authorList>
    </citation>
    <scope>NUCLEOTIDE SEQUENCE</scope>
    <source>
        <strain evidence="2">Siblings of single egg batch collected in Ceske Budejovice</strain>
        <tissue evidence="2">Salivary glands</tissue>
    </source>
</reference>
<dbReference type="EMBL" id="GEGO01007204">
    <property type="protein sequence ID" value="JAR88200.1"/>
    <property type="molecule type" value="Transcribed_RNA"/>
</dbReference>
<dbReference type="AlphaFoldDB" id="A0A147BBP8"/>
<protein>
    <submittedName>
        <fullName evidence="2">Putative reverse transcriptase sr3-right</fullName>
    </submittedName>
</protein>
<feature type="region of interest" description="Disordered" evidence="1">
    <location>
        <begin position="66"/>
        <end position="98"/>
    </location>
</feature>
<feature type="non-terminal residue" evidence="2">
    <location>
        <position position="1"/>
    </location>
</feature>
<sequence length="226" mass="25237">ILDIHRHIIQLVSDEKSRITKDTASQILQSFAQMMTICAKQETENEALRAKLEVRGNIISYADVLRGPGTRSAGPGRPPHLAGTAAQEQAYPDAPPEKATSNIRPEHALLIYFRTNPGNTNPSNDIRVLVKKYFNPQNLELGDVTIKDIRDGLAVQSSSLQGLQNLQNAIEEHECTRNILVLRRPRKRKPQFRVTGVDPDILPAEFPTTLQKQNPGLITDTKDIQH</sequence>
<accession>A0A147BBP8</accession>
<feature type="non-terminal residue" evidence="2">
    <location>
        <position position="226"/>
    </location>
</feature>